<evidence type="ECO:0000256" key="4">
    <source>
        <dbReference type="ARBA" id="ARBA00022741"/>
    </source>
</evidence>
<dbReference type="EMBL" id="SSTE01022985">
    <property type="protein sequence ID" value="KAA0026025.1"/>
    <property type="molecule type" value="Genomic_DNA"/>
</dbReference>
<proteinExistence type="inferred from homology"/>
<evidence type="ECO:0000256" key="1">
    <source>
        <dbReference type="ARBA" id="ARBA00008226"/>
    </source>
</evidence>
<feature type="transmembrane region" description="Helical" evidence="9">
    <location>
        <begin position="335"/>
        <end position="356"/>
    </location>
</feature>
<dbReference type="Pfam" id="PF01411">
    <property type="entry name" value="tRNA-synt_2c"/>
    <property type="match status" value="1"/>
</dbReference>
<comment type="similarity">
    <text evidence="1">Belongs to the class-II aminoacyl-tRNA synthetase family.</text>
</comment>
<gene>
    <name evidence="11" type="ORF">E6C27_scaffold581G00040</name>
</gene>
<dbReference type="GO" id="GO:0005524">
    <property type="term" value="F:ATP binding"/>
    <property type="evidence" value="ECO:0007669"/>
    <property type="project" value="UniProtKB-KW"/>
</dbReference>
<dbReference type="AlphaFoldDB" id="A0A5A7SNI9"/>
<dbReference type="Proteomes" id="UP000321393">
    <property type="component" value="Unassembled WGS sequence"/>
</dbReference>
<dbReference type="GO" id="GO:0000049">
    <property type="term" value="F:tRNA binding"/>
    <property type="evidence" value="ECO:0007669"/>
    <property type="project" value="UniProtKB-KW"/>
</dbReference>
<dbReference type="GO" id="GO:0009507">
    <property type="term" value="C:chloroplast"/>
    <property type="evidence" value="ECO:0007669"/>
    <property type="project" value="TreeGrafter"/>
</dbReference>
<dbReference type="InterPro" id="IPR018162">
    <property type="entry name" value="Ala-tRNA-ligase_IIc_anticod-bd"/>
</dbReference>
<evidence type="ECO:0000256" key="7">
    <source>
        <dbReference type="ARBA" id="ARBA00022917"/>
    </source>
</evidence>
<protein>
    <submittedName>
        <fullName evidence="11">Alanine--tRNA ligase</fullName>
    </submittedName>
</protein>
<keyword evidence="7" id="KW-0648">Protein biosynthesis</keyword>
<accession>A0A5A7SNI9</accession>
<comment type="caution">
    <text evidence="11">The sequence shown here is derived from an EMBL/GenBank/DDBJ whole genome shotgun (WGS) entry which is preliminary data.</text>
</comment>
<keyword evidence="8" id="KW-0030">Aminoacyl-tRNA synthetase</keyword>
<dbReference type="PANTHER" id="PTHR11777:SF9">
    <property type="entry name" value="ALANINE--TRNA LIGASE, CYTOPLASMIC"/>
    <property type="match status" value="1"/>
</dbReference>
<dbReference type="OrthoDB" id="1932861at2759"/>
<reference evidence="11 12" key="1">
    <citation type="submission" date="2019-08" db="EMBL/GenBank/DDBJ databases">
        <title>Draft genome sequences of two oriental melons (Cucumis melo L. var makuwa).</title>
        <authorList>
            <person name="Kwon S.-Y."/>
        </authorList>
    </citation>
    <scope>NUCLEOTIDE SEQUENCE [LARGE SCALE GENOMIC DNA]</scope>
    <source>
        <strain evidence="12">cv. SW 3</strain>
        <tissue evidence="11">Leaf</tissue>
    </source>
</reference>
<evidence type="ECO:0000256" key="8">
    <source>
        <dbReference type="ARBA" id="ARBA00023146"/>
    </source>
</evidence>
<keyword evidence="2" id="KW-0820">tRNA-binding</keyword>
<sequence length="364" mass="39934">MKPFFCKFDKHEGEGLTLDCISDCRAPIHDRNVSKCSIESLVPPYGFTTVANACELVVVLSSEAASSVAASRSCLTWNTHPPHHRHVTGSGCPQAGGTIVMDADATTALRKQGVASTDDKFKFIWFKATGARPYSGKVGPDDVDNMDMAYRVVADHIRTLSFAIADGSCPGNEGRAYVLRRILRRAVRYGSEVLKAQEGFFNGLVSIVVKAMGDVFPELRQHELRIKEIIAEEEASFGKTLLKGIEKFKKAAQDVQGKILSGQDAFILWDTYGFPLDLTQLMVEERGLLVDTQGFNNAMDEARERSRSAQNKQAGGTIAMDADATAALRKQSKSLLVAVLVIVLSIYSFSFFLSFFPKDDQCNN</sequence>
<dbReference type="GO" id="GO:0004813">
    <property type="term" value="F:alanine-tRNA ligase activity"/>
    <property type="evidence" value="ECO:0007669"/>
    <property type="project" value="InterPro"/>
</dbReference>
<evidence type="ECO:0000256" key="2">
    <source>
        <dbReference type="ARBA" id="ARBA00022555"/>
    </source>
</evidence>
<dbReference type="SUPFAM" id="SSF101353">
    <property type="entry name" value="Putative anticodon-binding domain of alanyl-tRNA synthetase (AlaRS)"/>
    <property type="match status" value="1"/>
</dbReference>
<dbReference type="InterPro" id="IPR050058">
    <property type="entry name" value="Ala-tRNA_ligase"/>
</dbReference>
<dbReference type="PRINTS" id="PR00980">
    <property type="entry name" value="TRNASYNTHALA"/>
</dbReference>
<keyword evidence="9" id="KW-0472">Membrane</keyword>
<keyword evidence="4" id="KW-0547">Nucleotide-binding</keyword>
<feature type="domain" description="Alanyl-transfer RNA synthetases family profile" evidence="10">
    <location>
        <begin position="127"/>
        <end position="364"/>
    </location>
</feature>
<keyword evidence="3 11" id="KW-0436">Ligase</keyword>
<evidence type="ECO:0000256" key="6">
    <source>
        <dbReference type="ARBA" id="ARBA00022884"/>
    </source>
</evidence>
<evidence type="ECO:0000256" key="5">
    <source>
        <dbReference type="ARBA" id="ARBA00022840"/>
    </source>
</evidence>
<dbReference type="InterPro" id="IPR018164">
    <property type="entry name" value="Ala-tRNA-synth_IIc_N"/>
</dbReference>
<evidence type="ECO:0000313" key="11">
    <source>
        <dbReference type="EMBL" id="KAA0026025.1"/>
    </source>
</evidence>
<dbReference type="InterPro" id="IPR002318">
    <property type="entry name" value="Ala-tRNA-lgiase_IIc"/>
</dbReference>
<organism evidence="11 12">
    <name type="scientific">Cucumis melo var. makuwa</name>
    <name type="common">Oriental melon</name>
    <dbReference type="NCBI Taxonomy" id="1194695"/>
    <lineage>
        <taxon>Eukaryota</taxon>
        <taxon>Viridiplantae</taxon>
        <taxon>Streptophyta</taxon>
        <taxon>Embryophyta</taxon>
        <taxon>Tracheophyta</taxon>
        <taxon>Spermatophyta</taxon>
        <taxon>Magnoliopsida</taxon>
        <taxon>eudicotyledons</taxon>
        <taxon>Gunneridae</taxon>
        <taxon>Pentapetalae</taxon>
        <taxon>rosids</taxon>
        <taxon>fabids</taxon>
        <taxon>Cucurbitales</taxon>
        <taxon>Cucurbitaceae</taxon>
        <taxon>Benincaseae</taxon>
        <taxon>Cucumis</taxon>
    </lineage>
</organism>
<evidence type="ECO:0000256" key="9">
    <source>
        <dbReference type="SAM" id="Phobius"/>
    </source>
</evidence>
<dbReference type="STRING" id="1194695.A0A5A7SNI9"/>
<keyword evidence="5" id="KW-0067">ATP-binding</keyword>
<dbReference type="PROSITE" id="PS50860">
    <property type="entry name" value="AA_TRNA_LIGASE_II_ALA"/>
    <property type="match status" value="1"/>
</dbReference>
<evidence type="ECO:0000259" key="10">
    <source>
        <dbReference type="PROSITE" id="PS50860"/>
    </source>
</evidence>
<dbReference type="PANTHER" id="PTHR11777">
    <property type="entry name" value="ALANYL-TRNA SYNTHETASE"/>
    <property type="match status" value="1"/>
</dbReference>
<dbReference type="InterPro" id="IPR018165">
    <property type="entry name" value="Ala-tRNA-synth_IIc_core"/>
</dbReference>
<evidence type="ECO:0000256" key="3">
    <source>
        <dbReference type="ARBA" id="ARBA00022598"/>
    </source>
</evidence>
<evidence type="ECO:0000313" key="12">
    <source>
        <dbReference type="Proteomes" id="UP000321393"/>
    </source>
</evidence>
<name>A0A5A7SNI9_CUCMM</name>
<dbReference type="GO" id="GO:0002161">
    <property type="term" value="F:aminoacyl-tRNA deacylase activity"/>
    <property type="evidence" value="ECO:0007669"/>
    <property type="project" value="TreeGrafter"/>
</dbReference>
<keyword evidence="9" id="KW-0812">Transmembrane</keyword>
<dbReference type="GO" id="GO:0005739">
    <property type="term" value="C:mitochondrion"/>
    <property type="evidence" value="ECO:0007669"/>
    <property type="project" value="TreeGrafter"/>
</dbReference>
<keyword evidence="9" id="KW-1133">Transmembrane helix</keyword>
<dbReference type="GO" id="GO:0006419">
    <property type="term" value="P:alanyl-tRNA aminoacylation"/>
    <property type="evidence" value="ECO:0007669"/>
    <property type="project" value="InterPro"/>
</dbReference>
<keyword evidence="6" id="KW-0694">RNA-binding</keyword>